<gene>
    <name evidence="1" type="ORF">M099_4426</name>
</gene>
<comment type="caution">
    <text evidence="1">The sequence shown here is derived from an EMBL/GenBank/DDBJ whole genome shotgun (WGS) entry which is preliminary data.</text>
</comment>
<name>A0A069S1K8_PHOVU</name>
<evidence type="ECO:0008006" key="3">
    <source>
        <dbReference type="Google" id="ProtNLM"/>
    </source>
</evidence>
<dbReference type="CDD" id="cd13120">
    <property type="entry name" value="BF2867_like_N"/>
    <property type="match status" value="1"/>
</dbReference>
<evidence type="ECO:0000313" key="2">
    <source>
        <dbReference type="Proteomes" id="UP000027661"/>
    </source>
</evidence>
<protein>
    <recommendedName>
        <fullName evidence="3">Fimbrillin family protein</fullName>
    </recommendedName>
</protein>
<organism evidence="1 2">
    <name type="scientific">Phocaeicola vulgatus str. 3975 RP4</name>
    <dbReference type="NCBI Taxonomy" id="1339352"/>
    <lineage>
        <taxon>Bacteria</taxon>
        <taxon>Pseudomonadati</taxon>
        <taxon>Bacteroidota</taxon>
        <taxon>Bacteroidia</taxon>
        <taxon>Bacteroidales</taxon>
        <taxon>Bacteroidaceae</taxon>
        <taxon>Phocaeicola</taxon>
    </lineage>
</organism>
<evidence type="ECO:0000313" key="1">
    <source>
        <dbReference type="EMBL" id="KDS43626.1"/>
    </source>
</evidence>
<dbReference type="PATRIC" id="fig|1339352.3.peg.4138"/>
<dbReference type="InterPro" id="IPR042278">
    <property type="entry name" value="Mfa-like_1_N"/>
</dbReference>
<dbReference type="AlphaFoldDB" id="A0A069S1K8"/>
<reference evidence="1 2" key="1">
    <citation type="submission" date="2014-04" db="EMBL/GenBank/DDBJ databases">
        <authorList>
            <person name="Sears C."/>
            <person name="Carroll K."/>
            <person name="Sack B.R."/>
            <person name="Qadri F."/>
            <person name="Myers L.L."/>
            <person name="Chung G.-T."/>
            <person name="Escheverria P."/>
            <person name="Fraser C.M."/>
            <person name="Sadzewicz L."/>
            <person name="Shefchek K.A."/>
            <person name="Tallon L."/>
            <person name="Das S.P."/>
            <person name="Daugherty S."/>
            <person name="Mongodin E.F."/>
        </authorList>
    </citation>
    <scope>NUCLEOTIDE SEQUENCE [LARGE SCALE GENOMIC DNA]</scope>
    <source>
        <strain evidence="1 2">3975 RP4</strain>
    </source>
</reference>
<accession>A0A069S1K8</accession>
<dbReference type="Gene3D" id="2.60.40.2620">
    <property type="entry name" value="Fimbrillin-like"/>
    <property type="match status" value="1"/>
</dbReference>
<dbReference type="Proteomes" id="UP000027661">
    <property type="component" value="Unassembled WGS sequence"/>
</dbReference>
<dbReference type="Gene3D" id="2.60.40.3570">
    <property type="match status" value="1"/>
</dbReference>
<dbReference type="PROSITE" id="PS51257">
    <property type="entry name" value="PROKAR_LIPOPROTEIN"/>
    <property type="match status" value="1"/>
</dbReference>
<dbReference type="EMBL" id="JNHM01000174">
    <property type="protein sequence ID" value="KDS43626.1"/>
    <property type="molecule type" value="Genomic_DNA"/>
</dbReference>
<sequence>MKTDKRYTTDKKAARCGIAGTLLAALLLAFSCSQEDMLDNGAYPADGTRLVVTVTDGGYQSSGEPQTRAVEKGYATEFTEGDAAGLFAVNAEGRIWIQNIKVTAEKNDDGTVTWDVQGQTLMHTPETKYFLYYPFQNDAHNKVDVYAETAEDFFKPLIDEWKPKEDQSRYADYTASDLMVAKGVVETVDKEAHSVAVNFTMKHCMALAVIEMPGTLYHITSYNSKTTKCDFYFLDGVEAQFEGNDQPYRPEDHPVGEGSADYHYRLRYIVRPDKGYTQNGEYMDKADEVVHNYEVAICADDLKAGCYTLCKVDGGLKEVEGDYHYLEIVRIGDLFCPTANLSDWYLVPHEVEELADDDEPSGIVFQTDKRRFGSAETDFFGGREAMHRLVVSVKKAESAIWSNNQNETGLADCTTLEDCYNNISGFYNHTYIKENYNGFDNFPAFKAADEHGKTCPIPIGNKTTGWYLPAAGQVWDIYQNLGDCQQMAETEWQTSQVDIADEHDFRQVNLLTTLNKWMEKIPSEGKDEFSYGYHRTSSEYNTNKSAHYVLSSNYITFMTSDKTLDNHIVRPVLAF</sequence>
<proteinExistence type="predicted"/>